<comment type="caution">
    <text evidence="10">The sequence shown here is derived from an EMBL/GenBank/DDBJ whole genome shotgun (WGS) entry which is preliminary data.</text>
</comment>
<dbReference type="InterPro" id="IPR016039">
    <property type="entry name" value="Thiolase-like"/>
</dbReference>
<proteinExistence type="inferred from homology"/>
<organism evidence="10 11">
    <name type="scientific">Hydrogenibacillus schlegelii</name>
    <name type="common">Bacillus schlegelii</name>
    <dbReference type="NCBI Taxonomy" id="1484"/>
    <lineage>
        <taxon>Bacteria</taxon>
        <taxon>Bacillati</taxon>
        <taxon>Bacillota</taxon>
        <taxon>Bacilli</taxon>
        <taxon>Bacillales</taxon>
        <taxon>Bacillales Family X. Incertae Sedis</taxon>
        <taxon>Hydrogenibacillus</taxon>
    </lineage>
</organism>
<dbReference type="Proteomes" id="UP000243024">
    <property type="component" value="Unassembled WGS sequence"/>
</dbReference>
<dbReference type="PROSITE" id="PS00098">
    <property type="entry name" value="THIOLASE_1"/>
    <property type="match status" value="1"/>
</dbReference>
<keyword evidence="3 7" id="KW-0808">Transferase</keyword>
<accession>A0A179IT05</accession>
<dbReference type="PROSITE" id="PS00099">
    <property type="entry name" value="THIOLASE_3"/>
    <property type="match status" value="1"/>
</dbReference>
<evidence type="ECO:0000256" key="5">
    <source>
        <dbReference type="ARBA" id="ARBA00030755"/>
    </source>
</evidence>
<keyword evidence="11" id="KW-1185">Reference proteome</keyword>
<sequence length="399" mass="42249">MTKRMAVIVSAVRTPVGKYGGRLKTVSAVELGATAIRGALERVGLPPEEVDEVIMGNVLQAGQGQNPARQAAVRAGLSYDVPAYTVNMVCGSGLKAVQLAAKAIETGEAEVVVAGGMENMSRAPYLLPEARGGFRMGHQTVLDSMILDGLWDAFYDVHMGITAENIAERYAITREEQDRFALSSQTKAARAMERGLFKEEIVPVAARNERGETVWVENDEHPRPDTTLEKLRSLPPAFKPDGTVTAGNASGLNDGAAALVIMSDAKAEALGLKPLAMLLTHAGAGVDPWFMGLGPIPAARKALKKAGLSKDRLDLVEVNEAFAAQTLAVQRELEIPDAVLNVNGGAIALGHPLGASGARILVTLIHEMRRRNVQYGMATLCIGGGQGIASIVSRIRSSD</sequence>
<dbReference type="FunFam" id="3.40.47.10:FF:000010">
    <property type="entry name" value="Acetyl-CoA acetyltransferase (Thiolase)"/>
    <property type="match status" value="1"/>
</dbReference>
<dbReference type="SUPFAM" id="SSF53901">
    <property type="entry name" value="Thiolase-like"/>
    <property type="match status" value="2"/>
</dbReference>
<dbReference type="InterPro" id="IPR020610">
    <property type="entry name" value="Thiolase_AS"/>
</dbReference>
<name>A0A179IT05_HYDSH</name>
<dbReference type="AlphaFoldDB" id="A0A179IT05"/>
<evidence type="ECO:0000256" key="4">
    <source>
        <dbReference type="ARBA" id="ARBA00023315"/>
    </source>
</evidence>
<dbReference type="EMBL" id="JXBB01000001">
    <property type="protein sequence ID" value="OAR05363.1"/>
    <property type="molecule type" value="Genomic_DNA"/>
</dbReference>
<reference evidence="10 11" key="1">
    <citation type="submission" date="2015-09" db="EMBL/GenBank/DDBJ databases">
        <title>Draft genome sequence of Hydrogenibacillus schlegelii DSM 2000.</title>
        <authorList>
            <person name="Hemp J."/>
        </authorList>
    </citation>
    <scope>NUCLEOTIDE SEQUENCE [LARGE SCALE GENOMIC DNA]</scope>
    <source>
        <strain evidence="10 11">MA 48</strain>
    </source>
</reference>
<dbReference type="CDD" id="cd00751">
    <property type="entry name" value="thiolase"/>
    <property type="match status" value="1"/>
</dbReference>
<dbReference type="Gene3D" id="3.40.47.10">
    <property type="match status" value="2"/>
</dbReference>
<feature type="active site" description="Acyl-thioester intermediate" evidence="6">
    <location>
        <position position="90"/>
    </location>
</feature>
<evidence type="ECO:0000313" key="11">
    <source>
        <dbReference type="Proteomes" id="UP000243024"/>
    </source>
</evidence>
<dbReference type="Pfam" id="PF00108">
    <property type="entry name" value="Thiolase_N"/>
    <property type="match status" value="1"/>
</dbReference>
<evidence type="ECO:0000256" key="2">
    <source>
        <dbReference type="ARBA" id="ARBA00012705"/>
    </source>
</evidence>
<comment type="similarity">
    <text evidence="1 7">Belongs to the thiolase-like superfamily. Thiolase family.</text>
</comment>
<keyword evidence="4 7" id="KW-0012">Acyltransferase</keyword>
<evidence type="ECO:0000259" key="8">
    <source>
        <dbReference type="Pfam" id="PF00108"/>
    </source>
</evidence>
<dbReference type="STRING" id="1484.SA87_10665"/>
<evidence type="ECO:0000256" key="1">
    <source>
        <dbReference type="ARBA" id="ARBA00010982"/>
    </source>
</evidence>
<evidence type="ECO:0000256" key="6">
    <source>
        <dbReference type="PIRSR" id="PIRSR000429-1"/>
    </source>
</evidence>
<evidence type="ECO:0000259" key="9">
    <source>
        <dbReference type="Pfam" id="PF02803"/>
    </source>
</evidence>
<feature type="active site" description="Proton acceptor" evidence="6">
    <location>
        <position position="381"/>
    </location>
</feature>
<dbReference type="PROSITE" id="PS00737">
    <property type="entry name" value="THIOLASE_2"/>
    <property type="match status" value="1"/>
</dbReference>
<evidence type="ECO:0000256" key="7">
    <source>
        <dbReference type="RuleBase" id="RU003557"/>
    </source>
</evidence>
<dbReference type="PIRSF" id="PIRSF000429">
    <property type="entry name" value="Ac-CoA_Ac_transf"/>
    <property type="match status" value="1"/>
</dbReference>
<dbReference type="NCBIfam" id="TIGR01930">
    <property type="entry name" value="AcCoA-C-Actrans"/>
    <property type="match status" value="1"/>
</dbReference>
<feature type="domain" description="Thiolase N-terminal" evidence="8">
    <location>
        <begin position="7"/>
        <end position="264"/>
    </location>
</feature>
<dbReference type="InterPro" id="IPR002155">
    <property type="entry name" value="Thiolase"/>
</dbReference>
<dbReference type="InterPro" id="IPR020617">
    <property type="entry name" value="Thiolase_C"/>
</dbReference>
<dbReference type="OrthoDB" id="9764892at2"/>
<dbReference type="PANTHER" id="PTHR18919:SF107">
    <property type="entry name" value="ACETYL-COA ACETYLTRANSFERASE, CYTOSOLIC"/>
    <property type="match status" value="1"/>
</dbReference>
<protein>
    <recommendedName>
        <fullName evidence="2">acetyl-CoA C-acetyltransferase</fullName>
        <ecNumber evidence="2">2.3.1.9</ecNumber>
    </recommendedName>
    <alternativeName>
        <fullName evidence="5">Acetoacetyl-CoA thiolase</fullName>
    </alternativeName>
</protein>
<dbReference type="GO" id="GO:0003985">
    <property type="term" value="F:acetyl-CoA C-acetyltransferase activity"/>
    <property type="evidence" value="ECO:0007669"/>
    <property type="project" value="UniProtKB-EC"/>
</dbReference>
<feature type="domain" description="Thiolase C-terminal" evidence="9">
    <location>
        <begin position="272"/>
        <end position="393"/>
    </location>
</feature>
<feature type="active site" description="Proton acceptor" evidence="6">
    <location>
        <position position="351"/>
    </location>
</feature>
<evidence type="ECO:0000256" key="3">
    <source>
        <dbReference type="ARBA" id="ARBA00022679"/>
    </source>
</evidence>
<dbReference type="InterPro" id="IPR020615">
    <property type="entry name" value="Thiolase_acyl_enz_int_AS"/>
</dbReference>
<evidence type="ECO:0000313" key="10">
    <source>
        <dbReference type="EMBL" id="OAR05363.1"/>
    </source>
</evidence>
<dbReference type="Pfam" id="PF02803">
    <property type="entry name" value="Thiolase_C"/>
    <property type="match status" value="1"/>
</dbReference>
<dbReference type="RefSeq" id="WP_066197254.1">
    <property type="nucleotide sequence ID" value="NZ_CBCSAS010000011.1"/>
</dbReference>
<dbReference type="InterPro" id="IPR020616">
    <property type="entry name" value="Thiolase_N"/>
</dbReference>
<dbReference type="EC" id="2.3.1.9" evidence="2"/>
<dbReference type="PANTHER" id="PTHR18919">
    <property type="entry name" value="ACETYL-COA C-ACYLTRANSFERASE"/>
    <property type="match status" value="1"/>
</dbReference>
<dbReference type="InterPro" id="IPR020613">
    <property type="entry name" value="Thiolase_CS"/>
</dbReference>
<gene>
    <name evidence="10" type="ORF">SA87_10665</name>
</gene>